<evidence type="ECO:0000313" key="2">
    <source>
        <dbReference type="EMBL" id="MCJ7858417.1"/>
    </source>
</evidence>
<protein>
    <submittedName>
        <fullName evidence="2">Uncharacterized protein</fullName>
    </submittedName>
</protein>
<keyword evidence="1" id="KW-1133">Transmembrane helix</keyword>
<dbReference type="RefSeq" id="WP_244804142.1">
    <property type="nucleotide sequence ID" value="NZ_JALIEA010000012.1"/>
</dbReference>
<comment type="caution">
    <text evidence="2">The sequence shown here is derived from an EMBL/GenBank/DDBJ whole genome shotgun (WGS) entry which is preliminary data.</text>
</comment>
<accession>A0A9X2AZD3</accession>
<name>A0A9X2AZD3_9CORY</name>
<organism evidence="2 3">
    <name type="scientific">Corynebacterium kalidii</name>
    <dbReference type="NCBI Taxonomy" id="2931982"/>
    <lineage>
        <taxon>Bacteria</taxon>
        <taxon>Bacillati</taxon>
        <taxon>Actinomycetota</taxon>
        <taxon>Actinomycetes</taxon>
        <taxon>Mycobacteriales</taxon>
        <taxon>Corynebacteriaceae</taxon>
        <taxon>Corynebacterium</taxon>
    </lineage>
</organism>
<dbReference type="AlphaFoldDB" id="A0A9X2AZD3"/>
<feature type="transmembrane region" description="Helical" evidence="1">
    <location>
        <begin position="36"/>
        <end position="58"/>
    </location>
</feature>
<evidence type="ECO:0000256" key="1">
    <source>
        <dbReference type="SAM" id="Phobius"/>
    </source>
</evidence>
<sequence>MSSKGQDNPGSGCALIILAGIAVVILAWAIKIGLVILGVVLIVGGALGGVALVLMFWFGVSERPKAQAALSDFDATLAELSTTSARRLSSALTSWDDLQRNRGVGTTLEKAYFAESVDEVAQALFDDINTHMKRGEELLAAAEHQLDREQRIEHLHQQDLTTLHLEMLRRQVS</sequence>
<feature type="transmembrane region" description="Helical" evidence="1">
    <location>
        <begin position="12"/>
        <end position="30"/>
    </location>
</feature>
<keyword evidence="1" id="KW-0812">Transmembrane</keyword>
<dbReference type="EMBL" id="JALIEA010000012">
    <property type="protein sequence ID" value="MCJ7858417.1"/>
    <property type="molecule type" value="Genomic_DNA"/>
</dbReference>
<keyword evidence="1" id="KW-0472">Membrane</keyword>
<reference evidence="2" key="1">
    <citation type="submission" date="2022-04" db="EMBL/GenBank/DDBJ databases">
        <title>Corynebacterium kalidii LD5P10.</title>
        <authorList>
            <person name="Sun J.Q."/>
        </authorList>
    </citation>
    <scope>NUCLEOTIDE SEQUENCE</scope>
    <source>
        <strain evidence="2">LD5P10</strain>
    </source>
</reference>
<evidence type="ECO:0000313" key="3">
    <source>
        <dbReference type="Proteomes" id="UP001139207"/>
    </source>
</evidence>
<proteinExistence type="predicted"/>
<gene>
    <name evidence="2" type="ORF">MUN33_06770</name>
</gene>
<keyword evidence="3" id="KW-1185">Reference proteome</keyword>
<dbReference type="Proteomes" id="UP001139207">
    <property type="component" value="Unassembled WGS sequence"/>
</dbReference>